<feature type="region of interest" description="Disordered" evidence="6">
    <location>
        <begin position="28"/>
        <end position="62"/>
    </location>
</feature>
<dbReference type="GO" id="GO:0005829">
    <property type="term" value="C:cytosol"/>
    <property type="evidence" value="ECO:0007669"/>
    <property type="project" value="TreeGrafter"/>
</dbReference>
<evidence type="ECO:0000256" key="2">
    <source>
        <dbReference type="ARBA" id="ARBA00022618"/>
    </source>
</evidence>
<protein>
    <recommendedName>
        <fullName evidence="5">Ataxin-10 homolog</fullName>
    </recommendedName>
</protein>
<sequence length="370" mass="39713">MIDVNDSSNRIGDVVVLLQLLIETAQVGDDQETGGDSGGSMPGSAWDDEPAGSDHEIPKSGLRGMSEASDVFVRYVIGSTWIGALLSEMWAVLDANLHLIASANISAKNGENGSACAKLDDLSDILQSVAGILVLVSSGKTSSSDTDLVQRVSEWAADNKIMEMSLSILAHLDAFLKKDNKALPANFSPKTSGLVEMDANCGSSDAQRSNTLDTPTASVSPNGSNLTFPIPQTCFDETRFRKKREFLVVIGNLAAGNKMLQDTARQFEVRMRSYSPLPSKLSAENEDGYFKTSAPTFSNSRAIAPDASGGSGEAEKADEWVLTSGLVLVLSLTQIDNYHPFIREHAILTIKLLLENNPENQKLVEGMEKV</sequence>
<dbReference type="InterPro" id="IPR019156">
    <property type="entry name" value="Ataxin-10_domain"/>
</dbReference>
<dbReference type="GO" id="GO:0051301">
    <property type="term" value="P:cell division"/>
    <property type="evidence" value="ECO:0007669"/>
    <property type="project" value="UniProtKB-KW"/>
</dbReference>
<feature type="domain" description="Ataxin-10" evidence="7">
    <location>
        <begin position="317"/>
        <end position="369"/>
    </location>
</feature>
<feature type="region of interest" description="Disordered" evidence="6">
    <location>
        <begin position="204"/>
        <end position="223"/>
    </location>
</feature>
<dbReference type="PANTHER" id="PTHR13255:SF0">
    <property type="entry name" value="ATAXIN-10"/>
    <property type="match status" value="1"/>
</dbReference>
<dbReference type="InterPro" id="IPR051374">
    <property type="entry name" value="Ataxin-10/CTR86_families"/>
</dbReference>
<comment type="similarity">
    <text evidence="1">Belongs to the ataxin-10 family.</text>
</comment>
<evidence type="ECO:0000313" key="8">
    <source>
        <dbReference type="EMBL" id="OMJ15849.1"/>
    </source>
</evidence>
<accession>A0A1R1XMM2</accession>
<evidence type="ECO:0000256" key="4">
    <source>
        <dbReference type="ARBA" id="ARBA00044746"/>
    </source>
</evidence>
<evidence type="ECO:0000313" key="9">
    <source>
        <dbReference type="Proteomes" id="UP000187283"/>
    </source>
</evidence>
<dbReference type="Pfam" id="PF09759">
    <property type="entry name" value="Atx10homo_assoc"/>
    <property type="match status" value="1"/>
</dbReference>
<dbReference type="OrthoDB" id="379794at2759"/>
<dbReference type="Proteomes" id="UP000187283">
    <property type="component" value="Unassembled WGS sequence"/>
</dbReference>
<evidence type="ECO:0000256" key="5">
    <source>
        <dbReference type="ARBA" id="ARBA00044801"/>
    </source>
</evidence>
<evidence type="ECO:0000259" key="7">
    <source>
        <dbReference type="Pfam" id="PF09759"/>
    </source>
</evidence>
<keyword evidence="9" id="KW-1185">Reference proteome</keyword>
<name>A0A1R1XMM2_9FUNG</name>
<dbReference type="EMBL" id="LSSN01002534">
    <property type="protein sequence ID" value="OMJ15849.1"/>
    <property type="molecule type" value="Genomic_DNA"/>
</dbReference>
<evidence type="ECO:0000256" key="1">
    <source>
        <dbReference type="ARBA" id="ARBA00008384"/>
    </source>
</evidence>
<evidence type="ECO:0000256" key="6">
    <source>
        <dbReference type="SAM" id="MobiDB-lite"/>
    </source>
</evidence>
<keyword evidence="2" id="KW-0132">Cell division</keyword>
<dbReference type="PANTHER" id="PTHR13255">
    <property type="entry name" value="ATAXIN-10"/>
    <property type="match status" value="1"/>
</dbReference>
<comment type="caution">
    <text evidence="8">The sequence shown here is derived from an EMBL/GenBank/DDBJ whole genome shotgun (WGS) entry which is preliminary data.</text>
</comment>
<dbReference type="AlphaFoldDB" id="A0A1R1XMM2"/>
<proteinExistence type="inferred from homology"/>
<reference evidence="8 9" key="1">
    <citation type="submission" date="2017-01" db="EMBL/GenBank/DDBJ databases">
        <authorList>
            <person name="Mah S.A."/>
            <person name="Swanson W.J."/>
            <person name="Moy G.W."/>
            <person name="Vacquier V.D."/>
        </authorList>
    </citation>
    <scope>NUCLEOTIDE SEQUENCE [LARGE SCALE GENOMIC DNA]</scope>
    <source>
        <strain evidence="8 9">GSMNP</strain>
    </source>
</reference>
<evidence type="ECO:0000256" key="3">
    <source>
        <dbReference type="ARBA" id="ARBA00023306"/>
    </source>
</evidence>
<organism evidence="8 9">
    <name type="scientific">Smittium culicis</name>
    <dbReference type="NCBI Taxonomy" id="133412"/>
    <lineage>
        <taxon>Eukaryota</taxon>
        <taxon>Fungi</taxon>
        <taxon>Fungi incertae sedis</taxon>
        <taxon>Zoopagomycota</taxon>
        <taxon>Kickxellomycotina</taxon>
        <taxon>Harpellomycetes</taxon>
        <taxon>Harpellales</taxon>
        <taxon>Legeriomycetaceae</taxon>
        <taxon>Smittium</taxon>
    </lineage>
</organism>
<keyword evidence="3" id="KW-0131">Cell cycle</keyword>
<gene>
    <name evidence="8" type="ORF">AYI70_g6984</name>
</gene>
<comment type="function">
    <text evidence="4">May play a role in the regulation of cytokinesis.</text>
</comment>